<comment type="subcellular location">
    <subcellularLocation>
        <location evidence="1">Cell outer membrane</location>
    </subcellularLocation>
</comment>
<feature type="domain" description="RagB/SusD" evidence="6">
    <location>
        <begin position="311"/>
        <end position="584"/>
    </location>
</feature>
<accession>C6Y0C9</accession>
<dbReference type="InterPro" id="IPR012944">
    <property type="entry name" value="SusD_RagB_dom"/>
</dbReference>
<dbReference type="InterPro" id="IPR011990">
    <property type="entry name" value="TPR-like_helical_dom_sf"/>
</dbReference>
<comment type="similarity">
    <text evidence="2">Belongs to the SusD family.</text>
</comment>
<evidence type="ECO:0000313" key="9">
    <source>
        <dbReference type="Proteomes" id="UP000000852"/>
    </source>
</evidence>
<dbReference type="STRING" id="485917.Phep_2640"/>
<gene>
    <name evidence="8" type="ordered locus">Phep_2640</name>
</gene>
<dbReference type="SUPFAM" id="SSF48452">
    <property type="entry name" value="TPR-like"/>
    <property type="match status" value="1"/>
</dbReference>
<dbReference type="InterPro" id="IPR033985">
    <property type="entry name" value="SusD-like_N"/>
</dbReference>
<feature type="domain" description="SusD-like N-terminal" evidence="7">
    <location>
        <begin position="23"/>
        <end position="222"/>
    </location>
</feature>
<evidence type="ECO:0000256" key="5">
    <source>
        <dbReference type="ARBA" id="ARBA00023237"/>
    </source>
</evidence>
<evidence type="ECO:0000256" key="3">
    <source>
        <dbReference type="ARBA" id="ARBA00022729"/>
    </source>
</evidence>
<dbReference type="eggNOG" id="COG0614">
    <property type="taxonomic scope" value="Bacteria"/>
</dbReference>
<keyword evidence="9" id="KW-1185">Reference proteome</keyword>
<sequence>MKNIYTLLLIVLVSTALLSCTKDFLDKTPDEDLTVAQVFADKNYAERWLYSCYVSLPLEINPIEGALGFNPFTGSSDDMEITSPAAASQILNNNSYSPANFLADYQYHYQVLRKINLFLENIGQTPVDQVEKNKMIGEALFLRAFFHFMSFRMYGPTIIADKAYKTDDDFVSLDRSPVADVVGFMTADLDQAASLLDQALIPSKFGLANGAAALALKSRILLYAASPLYNGNPKYASFKNRYGQHLFLTNFEKDRWAVAAKAAKECIEKAEAAGYILYTDPSNDPVLNYSGAFNKNWNSEIFFAKNLGNYQQQEKWAYPYGFGGQSQLCPTQEIVNDYEMSNGLAITENGSGYIELGYAAANDPKGRWLAGTRNMYVNREPRFYASIIYNGSYFKTRQVQFWNSGLDGKSKSPAAYAKTGYLMKKFIDMSVDIPKGVWAQKTWVYLRLNEVYLNYAEALNESEGPVSDVYKYINLIRNRSGLPNLPANLTQDQMRERIRHERRIELAFDTHRYFDINRWLLAETLNSQSVTGMNTAAGTSLSDNSFYIRTEVEKRSFTSPRNYFFPYPQAVLTMNRDITQTPYW</sequence>
<evidence type="ECO:0000313" key="8">
    <source>
        <dbReference type="EMBL" id="ACU04841.1"/>
    </source>
</evidence>
<keyword evidence="3" id="KW-0732">Signal</keyword>
<dbReference type="Gene3D" id="1.25.40.390">
    <property type="match status" value="1"/>
</dbReference>
<keyword evidence="4" id="KW-0472">Membrane</keyword>
<evidence type="ECO:0000256" key="1">
    <source>
        <dbReference type="ARBA" id="ARBA00004442"/>
    </source>
</evidence>
<reference evidence="8 9" key="1">
    <citation type="journal article" date="2009" name="Stand. Genomic Sci.">
        <title>Complete genome sequence of Pedobacter heparinus type strain (HIM 762-3).</title>
        <authorList>
            <person name="Han C."/>
            <person name="Spring S."/>
            <person name="Lapidus A."/>
            <person name="Del Rio T.G."/>
            <person name="Tice H."/>
            <person name="Copeland A."/>
            <person name="Cheng J.F."/>
            <person name="Lucas S."/>
            <person name="Chen F."/>
            <person name="Nolan M."/>
            <person name="Bruce D."/>
            <person name="Goodwin L."/>
            <person name="Pitluck S."/>
            <person name="Ivanova N."/>
            <person name="Mavromatis K."/>
            <person name="Mikhailova N."/>
            <person name="Pati A."/>
            <person name="Chen A."/>
            <person name="Palaniappan K."/>
            <person name="Land M."/>
            <person name="Hauser L."/>
            <person name="Chang Y.J."/>
            <person name="Jeffries C.C."/>
            <person name="Saunders E."/>
            <person name="Chertkov O."/>
            <person name="Brettin T."/>
            <person name="Goker M."/>
            <person name="Rohde M."/>
            <person name="Bristow J."/>
            <person name="Eisen J.A."/>
            <person name="Markowitz V."/>
            <person name="Hugenholtz P."/>
            <person name="Kyrpides N.C."/>
            <person name="Klenk H.P."/>
            <person name="Detter J.C."/>
        </authorList>
    </citation>
    <scope>NUCLEOTIDE SEQUENCE [LARGE SCALE GENOMIC DNA]</scope>
    <source>
        <strain evidence="9">ATCC 13125 / DSM 2366 / CIP 104194 / JCM 7457 / NBRC 12017 / NCIMB 9290 / NRRL B-14731 / HIM 762-3</strain>
    </source>
</reference>
<evidence type="ECO:0000256" key="2">
    <source>
        <dbReference type="ARBA" id="ARBA00006275"/>
    </source>
</evidence>
<evidence type="ECO:0000256" key="4">
    <source>
        <dbReference type="ARBA" id="ARBA00023136"/>
    </source>
</evidence>
<dbReference type="Pfam" id="PF07980">
    <property type="entry name" value="SusD_RagB"/>
    <property type="match status" value="1"/>
</dbReference>
<keyword evidence="5" id="KW-0998">Cell outer membrane</keyword>
<proteinExistence type="inferred from homology"/>
<dbReference type="EMBL" id="CP001681">
    <property type="protein sequence ID" value="ACU04841.1"/>
    <property type="molecule type" value="Genomic_DNA"/>
</dbReference>
<protein>
    <submittedName>
        <fullName evidence="8">RagB/SusD domain protein</fullName>
    </submittedName>
</protein>
<dbReference type="KEGG" id="phe:Phep_2640"/>
<dbReference type="GO" id="GO:0009279">
    <property type="term" value="C:cell outer membrane"/>
    <property type="evidence" value="ECO:0007669"/>
    <property type="project" value="UniProtKB-SubCell"/>
</dbReference>
<dbReference type="Pfam" id="PF14322">
    <property type="entry name" value="SusD-like_3"/>
    <property type="match status" value="1"/>
</dbReference>
<organism evidence="8 9">
    <name type="scientific">Pedobacter heparinus (strain ATCC 13125 / DSM 2366 / CIP 104194 / JCM 7457 / NBRC 12017 / NCIMB 9290 / NRRL B-14731 / HIM 762-3)</name>
    <dbReference type="NCBI Taxonomy" id="485917"/>
    <lineage>
        <taxon>Bacteria</taxon>
        <taxon>Pseudomonadati</taxon>
        <taxon>Bacteroidota</taxon>
        <taxon>Sphingobacteriia</taxon>
        <taxon>Sphingobacteriales</taxon>
        <taxon>Sphingobacteriaceae</taxon>
        <taxon>Pedobacter</taxon>
    </lineage>
</organism>
<dbReference type="AlphaFoldDB" id="C6Y0C9"/>
<dbReference type="RefSeq" id="WP_015808452.1">
    <property type="nucleotide sequence ID" value="NC_013061.1"/>
</dbReference>
<evidence type="ECO:0000259" key="6">
    <source>
        <dbReference type="Pfam" id="PF07980"/>
    </source>
</evidence>
<dbReference type="Proteomes" id="UP000000852">
    <property type="component" value="Chromosome"/>
</dbReference>
<evidence type="ECO:0000259" key="7">
    <source>
        <dbReference type="Pfam" id="PF14322"/>
    </source>
</evidence>
<dbReference type="HOGENOM" id="CLU_015553_0_3_10"/>
<name>C6Y0C9_PEDHD</name>
<dbReference type="OrthoDB" id="608091at2"/>
<dbReference type="PROSITE" id="PS51257">
    <property type="entry name" value="PROKAR_LIPOPROTEIN"/>
    <property type="match status" value="1"/>
</dbReference>